<name>A0A1R3V458_9HYPH</name>
<keyword evidence="2" id="KW-1185">Reference proteome</keyword>
<protein>
    <submittedName>
        <fullName evidence="1">Uncharacterized protein</fullName>
    </submittedName>
</protein>
<gene>
    <name evidence="1" type="ORF">BQ8794_180038</name>
</gene>
<reference evidence="2" key="1">
    <citation type="submission" date="2017-01" db="EMBL/GenBank/DDBJ databases">
        <authorList>
            <person name="Brunel B."/>
        </authorList>
    </citation>
    <scope>NUCLEOTIDE SEQUENCE [LARGE SCALE GENOMIC DNA]</scope>
</reference>
<dbReference type="Proteomes" id="UP000188388">
    <property type="component" value="Unassembled WGS sequence"/>
</dbReference>
<proteinExistence type="predicted"/>
<accession>A0A1R3V458</accession>
<organism evidence="1 2">
    <name type="scientific">Mesorhizobium prunaredense</name>
    <dbReference type="NCBI Taxonomy" id="1631249"/>
    <lineage>
        <taxon>Bacteria</taxon>
        <taxon>Pseudomonadati</taxon>
        <taxon>Pseudomonadota</taxon>
        <taxon>Alphaproteobacteria</taxon>
        <taxon>Hyphomicrobiales</taxon>
        <taxon>Phyllobacteriaceae</taxon>
        <taxon>Mesorhizobium</taxon>
    </lineage>
</organism>
<dbReference type="EMBL" id="FTPD01000010">
    <property type="protein sequence ID" value="SIT54694.1"/>
    <property type="molecule type" value="Genomic_DNA"/>
</dbReference>
<sequence length="145" mass="16170">MKTGRYIRETFFVAFCGAKNSVGLVSGKRYRCKIPSAVNNRDRHAAADAKLRRFFENLSPCRLLAAQIGSPTKRASATACTHNDRVNTLIPVLKITCCPRRWIIRNQRGFPNRLRGQGEVSKSEQIESRGDIGQGATEVSLIDAY</sequence>
<dbReference type="AlphaFoldDB" id="A0A1R3V458"/>
<evidence type="ECO:0000313" key="2">
    <source>
        <dbReference type="Proteomes" id="UP000188388"/>
    </source>
</evidence>
<evidence type="ECO:0000313" key="1">
    <source>
        <dbReference type="EMBL" id="SIT54694.1"/>
    </source>
</evidence>